<name>A0A173VXA6_9FIRM</name>
<evidence type="ECO:0000313" key="2">
    <source>
        <dbReference type="EMBL" id="CUN30787.1"/>
    </source>
</evidence>
<proteinExistence type="predicted"/>
<dbReference type="STRING" id="166486.ERS852572_03551"/>
<evidence type="ECO:0000313" key="3">
    <source>
        <dbReference type="Proteomes" id="UP000095350"/>
    </source>
</evidence>
<dbReference type="InterPro" id="IPR003615">
    <property type="entry name" value="HNH_nuc"/>
</dbReference>
<protein>
    <recommendedName>
        <fullName evidence="1">HNH nuclease domain-containing protein</fullName>
    </recommendedName>
</protein>
<sequence>MNLPYSDNLNIGYLSRMFDRNRVSNCYKYFWMLAILNKISVEKTSFTYNELLDEMIVHAWYMVTEFNLKLGPCNTTDNLEEVVRYISTEYKLASTVEEGKLHEFLRTTENVRIDKYKEKLIVNVPYCLQSPFYPAIKSPGKSKIAEINRQKHLLYYFMDFQKLDTRVEVNDEWAEYLIRNKEILKDWVNYNLIGYLQDRNPSVPGIADKLAKPKKRNLTKVTDYWNLLIELDPSIRDIYGKINLSKEKISIDHFVPWQFVAHDELWNLSPTTKTINSSKGNKLPRWEEYYEPLALLEYKAYRICDDNPVAKAKFEECAKYHINNMDVRNSLYAEGLDDGQFPERLGNILKPVYESAKLCGFQEW</sequence>
<accession>A0A173VXA6</accession>
<dbReference type="Proteomes" id="UP000095350">
    <property type="component" value="Unassembled WGS sequence"/>
</dbReference>
<dbReference type="PaxDb" id="166486-ERS852572_03551"/>
<dbReference type="Pfam" id="PF13395">
    <property type="entry name" value="HNH_4"/>
    <property type="match status" value="1"/>
</dbReference>
<dbReference type="RefSeq" id="WP_055195975.1">
    <property type="nucleotide sequence ID" value="NZ_CABIYH010000040.1"/>
</dbReference>
<evidence type="ECO:0000259" key="1">
    <source>
        <dbReference type="Pfam" id="PF13395"/>
    </source>
</evidence>
<gene>
    <name evidence="2" type="ORF">ERS852572_03551</name>
</gene>
<dbReference type="Gene3D" id="1.10.30.50">
    <property type="match status" value="1"/>
</dbReference>
<dbReference type="AlphaFoldDB" id="A0A173VXA6"/>
<dbReference type="OrthoDB" id="489287at2"/>
<dbReference type="EMBL" id="CYXZ01000040">
    <property type="protein sequence ID" value="CUN30787.1"/>
    <property type="molecule type" value="Genomic_DNA"/>
</dbReference>
<feature type="domain" description="HNH nuclease" evidence="1">
    <location>
        <begin position="244"/>
        <end position="284"/>
    </location>
</feature>
<reference evidence="2 3" key="1">
    <citation type="submission" date="2015-09" db="EMBL/GenBank/DDBJ databases">
        <authorList>
            <consortium name="Pathogen Informatics"/>
        </authorList>
    </citation>
    <scope>NUCLEOTIDE SEQUENCE [LARGE SCALE GENOMIC DNA]</scope>
    <source>
        <strain evidence="2 3">2789STDY5834960</strain>
    </source>
</reference>
<organism evidence="2 3">
    <name type="scientific">Roseburia intestinalis</name>
    <dbReference type="NCBI Taxonomy" id="166486"/>
    <lineage>
        <taxon>Bacteria</taxon>
        <taxon>Bacillati</taxon>
        <taxon>Bacillota</taxon>
        <taxon>Clostridia</taxon>
        <taxon>Lachnospirales</taxon>
        <taxon>Lachnospiraceae</taxon>
        <taxon>Roseburia</taxon>
    </lineage>
</organism>